<evidence type="ECO:0000313" key="3">
    <source>
        <dbReference type="Proteomes" id="UP001617296"/>
    </source>
</evidence>
<dbReference type="EMBL" id="JBIUVY010000007">
    <property type="protein sequence ID" value="MFJ2286151.1"/>
    <property type="molecule type" value="Genomic_DNA"/>
</dbReference>
<gene>
    <name evidence="2" type="ORF">ACIOUF_07250</name>
</gene>
<dbReference type="Pfam" id="PF12680">
    <property type="entry name" value="SnoaL_2"/>
    <property type="match status" value="1"/>
</dbReference>
<name>A0ABW8DK34_9PSED</name>
<evidence type="ECO:0000259" key="1">
    <source>
        <dbReference type="Pfam" id="PF12680"/>
    </source>
</evidence>
<feature type="domain" description="SnoaL-like" evidence="1">
    <location>
        <begin position="63"/>
        <end position="164"/>
    </location>
</feature>
<accession>A0ABW8DK34</accession>
<organism evidence="2 3">
    <name type="scientific">Pseudomonas iridis</name>
    <dbReference type="NCBI Taxonomy" id="2710587"/>
    <lineage>
        <taxon>Bacteria</taxon>
        <taxon>Pseudomonadati</taxon>
        <taxon>Pseudomonadota</taxon>
        <taxon>Gammaproteobacteria</taxon>
        <taxon>Pseudomonadales</taxon>
        <taxon>Pseudomonadaceae</taxon>
        <taxon>Pseudomonas</taxon>
    </lineage>
</organism>
<dbReference type="SUPFAM" id="SSF54427">
    <property type="entry name" value="NTF2-like"/>
    <property type="match status" value="1"/>
</dbReference>
<dbReference type="Proteomes" id="UP001617296">
    <property type="component" value="Unassembled WGS sequence"/>
</dbReference>
<comment type="caution">
    <text evidence="2">The sequence shown here is derived from an EMBL/GenBank/DDBJ whole genome shotgun (WGS) entry which is preliminary data.</text>
</comment>
<dbReference type="Gene3D" id="3.10.450.50">
    <property type="match status" value="1"/>
</dbReference>
<evidence type="ECO:0000313" key="2">
    <source>
        <dbReference type="EMBL" id="MFJ2286151.1"/>
    </source>
</evidence>
<keyword evidence="3" id="KW-1185">Reference proteome</keyword>
<reference evidence="2 3" key="1">
    <citation type="submission" date="2024-10" db="EMBL/GenBank/DDBJ databases">
        <title>The Natural Products Discovery Center: Release of the First 8490 Sequenced Strains for Exploring Actinobacteria Biosynthetic Diversity.</title>
        <authorList>
            <person name="Kalkreuter E."/>
            <person name="Kautsar S.A."/>
            <person name="Yang D."/>
            <person name="Bader C.D."/>
            <person name="Teijaro C.N."/>
            <person name="Fluegel L."/>
            <person name="Davis C.M."/>
            <person name="Simpson J.R."/>
            <person name="Lauterbach L."/>
            <person name="Steele A.D."/>
            <person name="Gui C."/>
            <person name="Meng S."/>
            <person name="Li G."/>
            <person name="Viehrig K."/>
            <person name="Ye F."/>
            <person name="Su P."/>
            <person name="Kiefer A.F."/>
            <person name="Nichols A."/>
            <person name="Cepeda A.J."/>
            <person name="Yan W."/>
            <person name="Fan B."/>
            <person name="Jiang Y."/>
            <person name="Adhikari A."/>
            <person name="Zheng C.-J."/>
            <person name="Schuster L."/>
            <person name="Cowan T.M."/>
            <person name="Smanski M.J."/>
            <person name="Chevrette M.G."/>
            <person name="De Carvalho L.P.S."/>
            <person name="Shen B."/>
        </authorList>
    </citation>
    <scope>NUCLEOTIDE SEQUENCE [LARGE SCALE GENOMIC DNA]</scope>
    <source>
        <strain evidence="2 3">NPDC087689</strain>
    </source>
</reference>
<protein>
    <submittedName>
        <fullName evidence="2">Nuclear transport factor 2 family protein</fullName>
    </submittedName>
</protein>
<dbReference type="InterPro" id="IPR032710">
    <property type="entry name" value="NTF2-like_dom_sf"/>
</dbReference>
<proteinExistence type="predicted"/>
<dbReference type="RefSeq" id="WP_401230915.1">
    <property type="nucleotide sequence ID" value="NZ_JBIUVY010000007.1"/>
</dbReference>
<dbReference type="InterPro" id="IPR037401">
    <property type="entry name" value="SnoaL-like"/>
</dbReference>
<sequence length="182" mass="20449">MSTAQFISKWKGKKMRPVFMKVVIAAVLFVLSGGWLSLANADNVKTLPLNTAEDAEKTPRQIVTEFFDLAFVQRHPTVAAMKYISPDKYIQHNPNGMDGRATFIDGFAKYVEKSKYQAVIKRIIAEGEMVVVHSHGFSDPDDSKDRGEASVDIFRVENGKIVEHWDVIQPVPETSKNSNTMF</sequence>